<protein>
    <recommendedName>
        <fullName evidence="4">DUF2809 domain-containing protein</fullName>
    </recommendedName>
</protein>
<dbReference type="InterPro" id="IPR021257">
    <property type="entry name" value="DUF2809"/>
</dbReference>
<keyword evidence="3" id="KW-1185">Reference proteome</keyword>
<sequence length="135" mass="13540">MRRVALAVAGALTVAAGLLVHTALPETAASDAAGDALYAVLVYLLAAFAAPRARLLVVAAAALAWCTAVELLQLTGLPARWGAAFPPLLLVLGTVFSAADLAWYAAGVAIAAGADAALRALRAPGRRPTGARGSR</sequence>
<reference evidence="2" key="1">
    <citation type="journal article" date="2014" name="Int. J. Syst. Evol. Microbiol.">
        <title>Complete genome sequence of Corynebacterium casei LMG S-19264T (=DSM 44701T), isolated from a smear-ripened cheese.</title>
        <authorList>
            <consortium name="US DOE Joint Genome Institute (JGI-PGF)"/>
            <person name="Walter F."/>
            <person name="Albersmeier A."/>
            <person name="Kalinowski J."/>
            <person name="Ruckert C."/>
        </authorList>
    </citation>
    <scope>NUCLEOTIDE SEQUENCE</scope>
    <source>
        <strain evidence="2">VKM Ac-1020</strain>
    </source>
</reference>
<reference evidence="2" key="2">
    <citation type="submission" date="2023-01" db="EMBL/GenBank/DDBJ databases">
        <authorList>
            <person name="Sun Q."/>
            <person name="Evtushenko L."/>
        </authorList>
    </citation>
    <scope>NUCLEOTIDE SEQUENCE</scope>
    <source>
        <strain evidence="2">VKM Ac-1020</strain>
    </source>
</reference>
<organism evidence="2 3">
    <name type="scientific">Microbacterium barkeri</name>
    <dbReference type="NCBI Taxonomy" id="33917"/>
    <lineage>
        <taxon>Bacteria</taxon>
        <taxon>Bacillati</taxon>
        <taxon>Actinomycetota</taxon>
        <taxon>Actinomycetes</taxon>
        <taxon>Micrococcales</taxon>
        <taxon>Microbacteriaceae</taxon>
        <taxon>Microbacterium</taxon>
    </lineage>
</organism>
<evidence type="ECO:0000313" key="3">
    <source>
        <dbReference type="Proteomes" id="UP001142462"/>
    </source>
</evidence>
<dbReference type="AlphaFoldDB" id="A0A9W6LVJ0"/>
<keyword evidence="1" id="KW-0812">Transmembrane</keyword>
<keyword evidence="1" id="KW-0472">Membrane</keyword>
<evidence type="ECO:0000256" key="1">
    <source>
        <dbReference type="SAM" id="Phobius"/>
    </source>
</evidence>
<keyword evidence="1" id="KW-1133">Transmembrane helix</keyword>
<feature type="transmembrane region" description="Helical" evidence="1">
    <location>
        <begin position="57"/>
        <end position="81"/>
    </location>
</feature>
<feature type="transmembrane region" description="Helical" evidence="1">
    <location>
        <begin position="101"/>
        <end position="118"/>
    </location>
</feature>
<dbReference type="RefSeq" id="WP_271171946.1">
    <property type="nucleotide sequence ID" value="NZ_BSEJ01000001.1"/>
</dbReference>
<accession>A0A9W6LVJ0</accession>
<name>A0A9W6LVJ0_9MICO</name>
<gene>
    <name evidence="2" type="ORF">GCM10017576_03520</name>
</gene>
<dbReference type="Pfam" id="PF10990">
    <property type="entry name" value="DUF2809"/>
    <property type="match status" value="1"/>
</dbReference>
<proteinExistence type="predicted"/>
<comment type="caution">
    <text evidence="2">The sequence shown here is derived from an EMBL/GenBank/DDBJ whole genome shotgun (WGS) entry which is preliminary data.</text>
</comment>
<evidence type="ECO:0000313" key="2">
    <source>
        <dbReference type="EMBL" id="GLJ60223.1"/>
    </source>
</evidence>
<feature type="transmembrane region" description="Helical" evidence="1">
    <location>
        <begin position="32"/>
        <end position="50"/>
    </location>
</feature>
<dbReference type="Proteomes" id="UP001142462">
    <property type="component" value="Unassembled WGS sequence"/>
</dbReference>
<dbReference type="EMBL" id="BSEJ01000001">
    <property type="protein sequence ID" value="GLJ60223.1"/>
    <property type="molecule type" value="Genomic_DNA"/>
</dbReference>
<evidence type="ECO:0008006" key="4">
    <source>
        <dbReference type="Google" id="ProtNLM"/>
    </source>
</evidence>